<feature type="transmembrane region" description="Helical" evidence="8">
    <location>
        <begin position="238"/>
        <end position="262"/>
    </location>
</feature>
<keyword evidence="6 8" id="KW-1133">Transmembrane helix</keyword>
<dbReference type="Gene3D" id="3.40.1710.10">
    <property type="entry name" value="abc type-2 transporter like domain"/>
    <property type="match status" value="1"/>
</dbReference>
<evidence type="ECO:0000259" key="9">
    <source>
        <dbReference type="PROSITE" id="PS51012"/>
    </source>
</evidence>
<evidence type="ECO:0000256" key="3">
    <source>
        <dbReference type="ARBA" id="ARBA00022448"/>
    </source>
</evidence>
<dbReference type="EMBL" id="JBHTMC010000026">
    <property type="protein sequence ID" value="MFD1264779.1"/>
    <property type="molecule type" value="Genomic_DNA"/>
</dbReference>
<proteinExistence type="inferred from homology"/>
<comment type="similarity">
    <text evidence="2">Belongs to the ABC-2 integral membrane protein family.</text>
</comment>
<keyword evidence="3" id="KW-0813">Transport</keyword>
<feature type="transmembrane region" description="Helical" evidence="8">
    <location>
        <begin position="362"/>
        <end position="382"/>
    </location>
</feature>
<protein>
    <submittedName>
        <fullName evidence="10">ABC transporter permease</fullName>
    </submittedName>
</protein>
<name>A0ABW3WG12_9RHOO</name>
<feature type="transmembrane region" description="Helical" evidence="8">
    <location>
        <begin position="274"/>
        <end position="298"/>
    </location>
</feature>
<dbReference type="InterPro" id="IPR047817">
    <property type="entry name" value="ABC2_TM_bact-type"/>
</dbReference>
<evidence type="ECO:0000256" key="5">
    <source>
        <dbReference type="ARBA" id="ARBA00022692"/>
    </source>
</evidence>
<keyword evidence="11" id="KW-1185">Reference proteome</keyword>
<dbReference type="PROSITE" id="PS51012">
    <property type="entry name" value="ABC_TM2"/>
    <property type="match status" value="1"/>
</dbReference>
<dbReference type="PANTHER" id="PTHR30294:SF47">
    <property type="entry name" value="INNER MEMBRANE TRANSPORT PERMEASE YHHJ"/>
    <property type="match status" value="1"/>
</dbReference>
<feature type="transmembrane region" description="Helical" evidence="8">
    <location>
        <begin position="36"/>
        <end position="56"/>
    </location>
</feature>
<evidence type="ECO:0000256" key="1">
    <source>
        <dbReference type="ARBA" id="ARBA00004651"/>
    </source>
</evidence>
<evidence type="ECO:0000313" key="10">
    <source>
        <dbReference type="EMBL" id="MFD1264779.1"/>
    </source>
</evidence>
<keyword evidence="4" id="KW-1003">Cell membrane</keyword>
<keyword evidence="7 8" id="KW-0472">Membrane</keyword>
<dbReference type="InterPro" id="IPR051449">
    <property type="entry name" value="ABC-2_transporter_component"/>
</dbReference>
<dbReference type="InterPro" id="IPR013525">
    <property type="entry name" value="ABC2_TM"/>
</dbReference>
<organism evidence="10 11">
    <name type="scientific">Thauera mechernichensis</name>
    <dbReference type="NCBI Taxonomy" id="82788"/>
    <lineage>
        <taxon>Bacteria</taxon>
        <taxon>Pseudomonadati</taxon>
        <taxon>Pseudomonadota</taxon>
        <taxon>Betaproteobacteria</taxon>
        <taxon>Rhodocyclales</taxon>
        <taxon>Zoogloeaceae</taxon>
        <taxon>Thauera</taxon>
    </lineage>
</organism>
<dbReference type="Pfam" id="PF12698">
    <property type="entry name" value="ABC2_membrane_3"/>
    <property type="match status" value="1"/>
</dbReference>
<keyword evidence="5 8" id="KW-0812">Transmembrane</keyword>
<dbReference type="PANTHER" id="PTHR30294">
    <property type="entry name" value="MEMBRANE COMPONENT OF ABC TRANSPORTER YHHJ-RELATED"/>
    <property type="match status" value="1"/>
</dbReference>
<comment type="caution">
    <text evidence="10">The sequence shown here is derived from an EMBL/GenBank/DDBJ whole genome shotgun (WGS) entry which is preliminary data.</text>
</comment>
<feature type="transmembrane region" description="Helical" evidence="8">
    <location>
        <begin position="193"/>
        <end position="217"/>
    </location>
</feature>
<evidence type="ECO:0000313" key="11">
    <source>
        <dbReference type="Proteomes" id="UP001597158"/>
    </source>
</evidence>
<accession>A0ABW3WG12</accession>
<comment type="subcellular location">
    <subcellularLocation>
        <location evidence="1">Cell membrane</location>
        <topology evidence="1">Multi-pass membrane protein</topology>
    </subcellularLocation>
</comment>
<reference evidence="11" key="1">
    <citation type="journal article" date="2019" name="Int. J. Syst. Evol. Microbiol.">
        <title>The Global Catalogue of Microorganisms (GCM) 10K type strain sequencing project: providing services to taxonomists for standard genome sequencing and annotation.</title>
        <authorList>
            <consortium name="The Broad Institute Genomics Platform"/>
            <consortium name="The Broad Institute Genome Sequencing Center for Infectious Disease"/>
            <person name="Wu L."/>
            <person name="Ma J."/>
        </authorList>
    </citation>
    <scope>NUCLEOTIDE SEQUENCE [LARGE SCALE GENOMIC DNA]</scope>
    <source>
        <strain evidence="11">CCUG 48884</strain>
    </source>
</reference>
<evidence type="ECO:0000256" key="8">
    <source>
        <dbReference type="SAM" id="Phobius"/>
    </source>
</evidence>
<evidence type="ECO:0000256" key="4">
    <source>
        <dbReference type="ARBA" id="ARBA00022475"/>
    </source>
</evidence>
<evidence type="ECO:0000256" key="2">
    <source>
        <dbReference type="ARBA" id="ARBA00007783"/>
    </source>
</evidence>
<feature type="domain" description="ABC transmembrane type-2" evidence="9">
    <location>
        <begin position="151"/>
        <end position="387"/>
    </location>
</feature>
<evidence type="ECO:0000256" key="7">
    <source>
        <dbReference type="ARBA" id="ARBA00023136"/>
    </source>
</evidence>
<gene>
    <name evidence="10" type="ORF">ACFQ4M_14450</name>
</gene>
<evidence type="ECO:0000256" key="6">
    <source>
        <dbReference type="ARBA" id="ARBA00022989"/>
    </source>
</evidence>
<dbReference type="RefSeq" id="WP_386041409.1">
    <property type="nucleotide sequence ID" value="NZ_JBHTMC010000026.1"/>
</dbReference>
<dbReference type="Proteomes" id="UP001597158">
    <property type="component" value="Unassembled WGS sequence"/>
</dbReference>
<sequence>MNDHNTHAAAHAPARRRGRSLVHNTWHLGIKEFHSLLGDWTMLFLIVFMFSVSVYADARAKPESLHRAAIAVVDEDRSQLSTRIVAALQPPQFIAPDLIELGEMDKGMDAGRHTFVLDIPPNFQRDVLAGRAPALQLNVDATRQSQAQTGTGYIQSIVNDEIRAFVLRYSTAAPQPVELVPRALFNPNLSQSWFAAVTSIINNITLLGILLTGAALIREREHGTIEHLLVMPVTPLEIMLSKVWAMGAVVLLASALSLQIVVKGMLGVAVPGSALLFAFGTLLYLFAATSIGIFMGTLARNMPQFGLMAILVLLPLQILSGALTPRESMPELVSTLMAFTPTTHYVSLAQGVLFRGAGLDVVWPQFLMVALIGGFFFTLAHTRLRHTIGKMQG</sequence>
<feature type="transmembrane region" description="Helical" evidence="8">
    <location>
        <begin position="305"/>
        <end position="323"/>
    </location>
</feature>